<proteinExistence type="inferred from homology"/>
<dbReference type="Gene3D" id="2.40.30.60">
    <property type="entry name" value="RimM"/>
    <property type="match status" value="1"/>
</dbReference>
<evidence type="ECO:0000256" key="5">
    <source>
        <dbReference type="HAMAP-Rule" id="MF_00014"/>
    </source>
</evidence>
<organism evidence="7 8">
    <name type="scientific">Senegalimassilia faecalis</name>
    <dbReference type="NCBI Taxonomy" id="2509433"/>
    <lineage>
        <taxon>Bacteria</taxon>
        <taxon>Bacillati</taxon>
        <taxon>Actinomycetota</taxon>
        <taxon>Coriobacteriia</taxon>
        <taxon>Coriobacteriales</taxon>
        <taxon>Coriobacteriaceae</taxon>
        <taxon>Senegalimassilia</taxon>
    </lineage>
</organism>
<dbReference type="Proteomes" id="UP000293345">
    <property type="component" value="Unassembled WGS sequence"/>
</dbReference>
<dbReference type="OrthoDB" id="3177403at2"/>
<keyword evidence="4 5" id="KW-0143">Chaperone</keyword>
<dbReference type="EMBL" id="SDPW01000001">
    <property type="protein sequence ID" value="RXZ54234.1"/>
    <property type="molecule type" value="Genomic_DNA"/>
</dbReference>
<evidence type="ECO:0000256" key="2">
    <source>
        <dbReference type="ARBA" id="ARBA00022517"/>
    </source>
</evidence>
<dbReference type="Pfam" id="PF24986">
    <property type="entry name" value="PRC_RimM"/>
    <property type="match status" value="1"/>
</dbReference>
<dbReference type="InterPro" id="IPR056792">
    <property type="entry name" value="PRC_RimM"/>
</dbReference>
<name>A0A4Q2K3Q7_9ACTN</name>
<keyword evidence="2 5" id="KW-0690">Ribosome biogenesis</keyword>
<evidence type="ECO:0000259" key="6">
    <source>
        <dbReference type="Pfam" id="PF24986"/>
    </source>
</evidence>
<dbReference type="GO" id="GO:0043022">
    <property type="term" value="F:ribosome binding"/>
    <property type="evidence" value="ECO:0007669"/>
    <property type="project" value="InterPro"/>
</dbReference>
<dbReference type="GO" id="GO:0006364">
    <property type="term" value="P:rRNA processing"/>
    <property type="evidence" value="ECO:0007669"/>
    <property type="project" value="UniProtKB-UniRule"/>
</dbReference>
<keyword evidence="3 5" id="KW-0698">rRNA processing</keyword>
<comment type="similarity">
    <text evidence="5">Belongs to the RimM family.</text>
</comment>
<dbReference type="GO" id="GO:0005737">
    <property type="term" value="C:cytoplasm"/>
    <property type="evidence" value="ECO:0007669"/>
    <property type="project" value="UniProtKB-SubCell"/>
</dbReference>
<keyword evidence="1 5" id="KW-0963">Cytoplasm</keyword>
<accession>A0A4Q2K3Q7</accession>
<dbReference type="InterPro" id="IPR011033">
    <property type="entry name" value="PRC_barrel-like_sf"/>
</dbReference>
<dbReference type="InterPro" id="IPR036976">
    <property type="entry name" value="RimM_N_sf"/>
</dbReference>
<evidence type="ECO:0000256" key="3">
    <source>
        <dbReference type="ARBA" id="ARBA00022552"/>
    </source>
</evidence>
<dbReference type="InterPro" id="IPR009000">
    <property type="entry name" value="Transl_B-barrel_sf"/>
</dbReference>
<dbReference type="Gene3D" id="2.30.30.240">
    <property type="entry name" value="PRC-barrel domain"/>
    <property type="match status" value="1"/>
</dbReference>
<keyword evidence="8" id="KW-1185">Reference proteome</keyword>
<dbReference type="GO" id="GO:0042274">
    <property type="term" value="P:ribosomal small subunit biogenesis"/>
    <property type="evidence" value="ECO:0007669"/>
    <property type="project" value="UniProtKB-UniRule"/>
</dbReference>
<dbReference type="SUPFAM" id="SSF50346">
    <property type="entry name" value="PRC-barrel domain"/>
    <property type="match status" value="1"/>
</dbReference>
<feature type="domain" description="Ribosome maturation factor RimM PRC barrel" evidence="6">
    <location>
        <begin position="103"/>
        <end position="169"/>
    </location>
</feature>
<dbReference type="SUPFAM" id="SSF50447">
    <property type="entry name" value="Translation proteins"/>
    <property type="match status" value="1"/>
</dbReference>
<sequence length="172" mass="18322">MGAWVRVAEFTKAKHVKGGLVARSVAGLPFLLEEGMHCAFVPPVIDVPREGTICDMRDDAKGVVVFFDTVTDANTADALMGCSVLVRRADLPEGVLELEEGGIEGFDVIDAKCGLIGTAVSINEMPGQHLLEVAREGSGKTVLIPVVDEFLEGVDEADRCIFVNLPDGLLDL</sequence>
<dbReference type="AlphaFoldDB" id="A0A4Q2K3Q7"/>
<evidence type="ECO:0000256" key="1">
    <source>
        <dbReference type="ARBA" id="ARBA00022490"/>
    </source>
</evidence>
<comment type="function">
    <text evidence="5">An accessory protein needed during the final step in the assembly of 30S ribosomal subunit, possibly for assembly of the head region. Essential for efficient processing of 16S rRNA. May be needed both before and after RbfA during the maturation of 16S rRNA. It has affinity for free ribosomal 30S subunits but not for 70S ribosomes.</text>
</comment>
<gene>
    <name evidence="5" type="primary">rimM</name>
    <name evidence="7" type="ORF">ET524_06915</name>
</gene>
<dbReference type="HAMAP" id="MF_00014">
    <property type="entry name" value="Ribosome_mat_RimM"/>
    <property type="match status" value="1"/>
</dbReference>
<comment type="subunit">
    <text evidence="5">Binds ribosomal protein uS19.</text>
</comment>
<dbReference type="PANTHER" id="PTHR33692:SF1">
    <property type="entry name" value="RIBOSOME MATURATION FACTOR RIMM"/>
    <property type="match status" value="1"/>
</dbReference>
<dbReference type="GO" id="GO:0005840">
    <property type="term" value="C:ribosome"/>
    <property type="evidence" value="ECO:0007669"/>
    <property type="project" value="InterPro"/>
</dbReference>
<evidence type="ECO:0000313" key="8">
    <source>
        <dbReference type="Proteomes" id="UP000293345"/>
    </source>
</evidence>
<dbReference type="PANTHER" id="PTHR33692">
    <property type="entry name" value="RIBOSOME MATURATION FACTOR RIMM"/>
    <property type="match status" value="1"/>
</dbReference>
<comment type="subcellular location">
    <subcellularLocation>
        <location evidence="5">Cytoplasm</location>
    </subcellularLocation>
</comment>
<evidence type="ECO:0000313" key="7">
    <source>
        <dbReference type="EMBL" id="RXZ54234.1"/>
    </source>
</evidence>
<reference evidence="7 8" key="1">
    <citation type="submission" date="2019-01" db="EMBL/GenBank/DDBJ databases">
        <title>Senegalimassilia sp. nov. KGMB04484 isolated human feces.</title>
        <authorList>
            <person name="Han K.-I."/>
            <person name="Kim J.-S."/>
            <person name="Lee K.C."/>
            <person name="Suh M.K."/>
            <person name="Eom M.K."/>
            <person name="Lee J.H."/>
            <person name="Park S.-H."/>
            <person name="Kang S.W."/>
            <person name="Park J.-E."/>
            <person name="Oh B.S."/>
            <person name="Yu S.Y."/>
            <person name="Choi S.-H."/>
            <person name="Lee D.H."/>
            <person name="Yoon H."/>
            <person name="Kim B.-Y."/>
            <person name="Lee J.H."/>
            <person name="Lee J.-S."/>
        </authorList>
    </citation>
    <scope>NUCLEOTIDE SEQUENCE [LARGE SCALE GENOMIC DNA]</scope>
    <source>
        <strain evidence="7 8">KGMB04484</strain>
    </source>
</reference>
<evidence type="ECO:0000256" key="4">
    <source>
        <dbReference type="ARBA" id="ARBA00023186"/>
    </source>
</evidence>
<comment type="caution">
    <text evidence="7">The sequence shown here is derived from an EMBL/GenBank/DDBJ whole genome shotgun (WGS) entry which is preliminary data.</text>
</comment>
<protein>
    <recommendedName>
        <fullName evidence="5">Ribosome maturation factor RimM</fullName>
    </recommendedName>
</protein>
<comment type="domain">
    <text evidence="5">The PRC barrel domain binds ribosomal protein uS19.</text>
</comment>
<dbReference type="InterPro" id="IPR011961">
    <property type="entry name" value="RimM"/>
</dbReference>